<dbReference type="OrthoDB" id="9179784at2"/>
<dbReference type="Proteomes" id="UP000319732">
    <property type="component" value="Unassembled WGS sequence"/>
</dbReference>
<dbReference type="InterPro" id="IPR027417">
    <property type="entry name" value="P-loop_NTPase"/>
</dbReference>
<evidence type="ECO:0000313" key="2">
    <source>
        <dbReference type="Proteomes" id="UP000319732"/>
    </source>
</evidence>
<evidence type="ECO:0008006" key="3">
    <source>
        <dbReference type="Google" id="ProtNLM"/>
    </source>
</evidence>
<organism evidence="1 2">
    <name type="scientific">Exilibacterium tricleocarpae</name>
    <dbReference type="NCBI Taxonomy" id="2591008"/>
    <lineage>
        <taxon>Bacteria</taxon>
        <taxon>Pseudomonadati</taxon>
        <taxon>Pseudomonadota</taxon>
        <taxon>Gammaproteobacteria</taxon>
        <taxon>Cellvibrionales</taxon>
        <taxon>Cellvibrionaceae</taxon>
        <taxon>Exilibacterium</taxon>
    </lineage>
</organism>
<dbReference type="AlphaFoldDB" id="A0A545T3H5"/>
<accession>A0A545T3H5</accession>
<protein>
    <recommendedName>
        <fullName evidence="3">Sulfotransferase family protein</fullName>
    </recommendedName>
</protein>
<dbReference type="EMBL" id="VHSG01000020">
    <property type="protein sequence ID" value="TQV71771.1"/>
    <property type="molecule type" value="Genomic_DNA"/>
</dbReference>
<gene>
    <name evidence="1" type="ORF">FKG94_19175</name>
</gene>
<evidence type="ECO:0000313" key="1">
    <source>
        <dbReference type="EMBL" id="TQV71771.1"/>
    </source>
</evidence>
<dbReference type="SUPFAM" id="SSF52540">
    <property type="entry name" value="P-loop containing nucleoside triphosphate hydrolases"/>
    <property type="match status" value="1"/>
</dbReference>
<proteinExistence type="predicted"/>
<reference evidence="1 2" key="1">
    <citation type="submission" date="2019-06" db="EMBL/GenBank/DDBJ databases">
        <title>Whole genome sequence for Cellvibrionaceae sp. R142.</title>
        <authorList>
            <person name="Wang G."/>
        </authorList>
    </citation>
    <scope>NUCLEOTIDE SEQUENCE [LARGE SCALE GENOMIC DNA]</scope>
    <source>
        <strain evidence="1 2">R142</strain>
    </source>
</reference>
<sequence>MGNNMPKNAIIVGVARSGTSMTSSIFTKKGYFVTEDENEDLRPADAYNPGGYWESETLIQENAKLFSAVGFPHDNTWMYDPISPAQADSIAALEPTDAHRNFVASYNKNSPWVWKDPRLCYTLGFWWPLLNPDSTAVILLKRDPEAIYQSFVRVKWREQTEAHRQETYERIRRHLAQAEKTVTAMNVPHIVVQYEDFKTQPERVLAEINQLFELDLRLQDLTYNDSYNHHSAIGRLGTAIDVLVSRLPVHWIKRIKRLTPTFLLKILYPERYK</sequence>
<keyword evidence="2" id="KW-1185">Reference proteome</keyword>
<dbReference type="Gene3D" id="3.40.50.300">
    <property type="entry name" value="P-loop containing nucleotide triphosphate hydrolases"/>
    <property type="match status" value="1"/>
</dbReference>
<comment type="caution">
    <text evidence="1">The sequence shown here is derived from an EMBL/GenBank/DDBJ whole genome shotgun (WGS) entry which is preliminary data.</text>
</comment>
<dbReference type="Pfam" id="PF13469">
    <property type="entry name" value="Sulfotransfer_3"/>
    <property type="match status" value="1"/>
</dbReference>
<name>A0A545T3H5_9GAMM</name>